<proteinExistence type="predicted"/>
<evidence type="ECO:0000313" key="3">
    <source>
        <dbReference type="WBParaSite" id="PSAMB.scaffold7457size7621.g30195.t1"/>
    </source>
</evidence>
<evidence type="ECO:0000256" key="1">
    <source>
        <dbReference type="SAM" id="MobiDB-lite"/>
    </source>
</evidence>
<evidence type="ECO:0000313" key="2">
    <source>
        <dbReference type="Proteomes" id="UP000887566"/>
    </source>
</evidence>
<feature type="region of interest" description="Disordered" evidence="1">
    <location>
        <begin position="14"/>
        <end position="56"/>
    </location>
</feature>
<sequence length="69" mass="8305">MIRQARSFQEMRIAKAKERAKQQRQSVLPLPKKKMFSEKRQLKRRQENEEAREQLEKLLTEGPLARLVD</sequence>
<keyword evidence="2" id="KW-1185">Reference proteome</keyword>
<dbReference type="AlphaFoldDB" id="A0A914XCZ5"/>
<reference evidence="3" key="1">
    <citation type="submission" date="2022-11" db="UniProtKB">
        <authorList>
            <consortium name="WormBaseParasite"/>
        </authorList>
    </citation>
    <scope>IDENTIFICATION</scope>
</reference>
<organism evidence="2 3">
    <name type="scientific">Plectus sambesii</name>
    <dbReference type="NCBI Taxonomy" id="2011161"/>
    <lineage>
        <taxon>Eukaryota</taxon>
        <taxon>Metazoa</taxon>
        <taxon>Ecdysozoa</taxon>
        <taxon>Nematoda</taxon>
        <taxon>Chromadorea</taxon>
        <taxon>Plectida</taxon>
        <taxon>Plectina</taxon>
        <taxon>Plectoidea</taxon>
        <taxon>Plectidae</taxon>
        <taxon>Plectus</taxon>
    </lineage>
</organism>
<protein>
    <submittedName>
        <fullName evidence="3">Uncharacterized protein</fullName>
    </submittedName>
</protein>
<dbReference type="WBParaSite" id="PSAMB.scaffold7457size7621.g30195.t1">
    <property type="protein sequence ID" value="PSAMB.scaffold7457size7621.g30195.t1"/>
    <property type="gene ID" value="PSAMB.scaffold7457size7621.g30195"/>
</dbReference>
<feature type="compositionally biased region" description="Basic and acidic residues" evidence="1">
    <location>
        <begin position="35"/>
        <end position="56"/>
    </location>
</feature>
<name>A0A914XCZ5_9BILA</name>
<dbReference type="Proteomes" id="UP000887566">
    <property type="component" value="Unplaced"/>
</dbReference>
<accession>A0A914XCZ5</accession>